<dbReference type="EMBL" id="LSRL02000022">
    <property type="protein sequence ID" value="TDG49490.1"/>
    <property type="molecule type" value="Genomic_DNA"/>
</dbReference>
<evidence type="ECO:0000313" key="2">
    <source>
        <dbReference type="EMBL" id="TDG49490.1"/>
    </source>
</evidence>
<sequence>MANQSQFGKAKKKVLDEAPSSGMSLLPTTSTGPHSAKLQPQALNGRGMGMAMARGSDSRQAAWMAGWLDGCMAGQQLDFGNAPLEYHQWKSHPICLLSHIQKDSYFMTL</sequence>
<keyword evidence="3" id="KW-1185">Reference proteome</keyword>
<reference evidence="2 3" key="1">
    <citation type="journal article" date="2019" name="J. Hered.">
        <title>An Improved Genome Assembly for Drosophila navojoa, the Basal Species in the mojavensis Cluster.</title>
        <authorList>
            <person name="Vanderlinde T."/>
            <person name="Dupim E.G."/>
            <person name="Nazario-Yepiz N.O."/>
            <person name="Carvalho A.B."/>
        </authorList>
    </citation>
    <scope>NUCLEOTIDE SEQUENCE [LARGE SCALE GENOMIC DNA]</scope>
    <source>
        <strain evidence="2">Navoj_Jal97</strain>
        <tissue evidence="2">Whole organism</tissue>
    </source>
</reference>
<evidence type="ECO:0000313" key="3">
    <source>
        <dbReference type="Proteomes" id="UP000295192"/>
    </source>
</evidence>
<organism evidence="2 3">
    <name type="scientific">Drosophila navojoa</name>
    <name type="common">Fruit fly</name>
    <dbReference type="NCBI Taxonomy" id="7232"/>
    <lineage>
        <taxon>Eukaryota</taxon>
        <taxon>Metazoa</taxon>
        <taxon>Ecdysozoa</taxon>
        <taxon>Arthropoda</taxon>
        <taxon>Hexapoda</taxon>
        <taxon>Insecta</taxon>
        <taxon>Pterygota</taxon>
        <taxon>Neoptera</taxon>
        <taxon>Endopterygota</taxon>
        <taxon>Diptera</taxon>
        <taxon>Brachycera</taxon>
        <taxon>Muscomorpha</taxon>
        <taxon>Ephydroidea</taxon>
        <taxon>Drosophilidae</taxon>
        <taxon>Drosophila</taxon>
    </lineage>
</organism>
<comment type="caution">
    <text evidence="2">The sequence shown here is derived from an EMBL/GenBank/DDBJ whole genome shotgun (WGS) entry which is preliminary data.</text>
</comment>
<dbReference type="AlphaFoldDB" id="A0A484BN64"/>
<dbReference type="Proteomes" id="UP000295192">
    <property type="component" value="Unassembled WGS sequence"/>
</dbReference>
<gene>
    <name evidence="2" type="ORF">AWZ03_003981</name>
</gene>
<feature type="compositionally biased region" description="Polar residues" evidence="1">
    <location>
        <begin position="21"/>
        <end position="33"/>
    </location>
</feature>
<proteinExistence type="predicted"/>
<evidence type="ECO:0000256" key="1">
    <source>
        <dbReference type="SAM" id="MobiDB-lite"/>
    </source>
</evidence>
<accession>A0A484BN64</accession>
<feature type="region of interest" description="Disordered" evidence="1">
    <location>
        <begin position="1"/>
        <end position="51"/>
    </location>
</feature>
<name>A0A484BN64_DRONA</name>
<protein>
    <submittedName>
        <fullName evidence="2">Uncharacterized protein</fullName>
    </submittedName>
</protein>